<reference evidence="3" key="1">
    <citation type="submission" date="2022-06" db="EMBL/GenBank/DDBJ databases">
        <title>WGS of actinobacteria.</title>
        <authorList>
            <person name="Thawai C."/>
        </authorList>
    </citation>
    <scope>NUCLEOTIDE SEQUENCE</scope>
    <source>
        <strain evidence="3">DSM 42010</strain>
    </source>
</reference>
<sequence>MRPDDLTGPELRLWEAFAAGDEVDLRPGDTDGGADGGADGETDGGADGGADGETDGGADGGPVMNGRGWGPERQVRASVIRSLLLGAADSVSGETPMVHLVGARVLGKLRLVFAEVCCVLWLEKCWFEEAPQLYGAKLRVTSFGGSYLPGLGMGATTVDGNLDLMNCRVQGGVSVHDARISGSLLLQGAHLSHADGVALNATRVETKGIVGTEGFRADGELRLFQARLGEGLHLRGATLRHPGGEALSATGIQVPTDIDCGEGFRAAGAITLTSATVGGTVSFDTASLTPTRGNALSCAHLQAGELLLRPAPASGGVDLRHAAIGVLRLHDDPHEQPPLRLDGLVYRSLEPHHPVDHHLELLSRDPDGYRPQPYQQLATVHQSIGQDRDARTVLLTRQRRRRTTLPWYARAWGYVQDATVGYGYLPERAAVWLLALLATGATVFGLYRPHPLGGTPHPVFHPVMYSLDLLLPVVDFGQERAFQPMGPPQWVAWLLIGAGWLLATALAAGVTRVLSRQ</sequence>
<feature type="transmembrane region" description="Helical" evidence="2">
    <location>
        <begin position="490"/>
        <end position="514"/>
    </location>
</feature>
<name>A0A9X2RXS7_STRMQ</name>
<keyword evidence="4" id="KW-1185">Reference proteome</keyword>
<dbReference type="RefSeq" id="WP_257634886.1">
    <property type="nucleotide sequence ID" value="NZ_JANIIC010000059.1"/>
</dbReference>
<evidence type="ECO:0000313" key="3">
    <source>
        <dbReference type="EMBL" id="MCQ8834582.1"/>
    </source>
</evidence>
<organism evidence="3 4">
    <name type="scientific">Streptomyces malaysiensis subsp. samsunensis</name>
    <dbReference type="NCBI Taxonomy" id="459658"/>
    <lineage>
        <taxon>Bacteria</taxon>
        <taxon>Bacillati</taxon>
        <taxon>Actinomycetota</taxon>
        <taxon>Actinomycetes</taxon>
        <taxon>Kitasatosporales</taxon>
        <taxon>Streptomycetaceae</taxon>
        <taxon>Streptomyces</taxon>
        <taxon>Streptomyces violaceusniger group</taxon>
    </lineage>
</organism>
<comment type="caution">
    <text evidence="3">The sequence shown here is derived from an EMBL/GenBank/DDBJ whole genome shotgun (WGS) entry which is preliminary data.</text>
</comment>
<keyword evidence="2" id="KW-0472">Membrane</keyword>
<accession>A0A9X2RXS7</accession>
<keyword evidence="2" id="KW-0812">Transmembrane</keyword>
<evidence type="ECO:0000313" key="4">
    <source>
        <dbReference type="Proteomes" id="UP001142400"/>
    </source>
</evidence>
<evidence type="ECO:0000256" key="1">
    <source>
        <dbReference type="SAM" id="MobiDB-lite"/>
    </source>
</evidence>
<proteinExistence type="predicted"/>
<gene>
    <name evidence="3" type="ORF">NQU54_37390</name>
</gene>
<dbReference type="AlphaFoldDB" id="A0A9X2RXS7"/>
<evidence type="ECO:0000256" key="2">
    <source>
        <dbReference type="SAM" id="Phobius"/>
    </source>
</evidence>
<keyword evidence="2" id="KW-1133">Transmembrane helix</keyword>
<protein>
    <submittedName>
        <fullName evidence="3">Membrane-associated oxidoreductase</fullName>
    </submittedName>
</protein>
<dbReference type="Proteomes" id="UP001142400">
    <property type="component" value="Unassembled WGS sequence"/>
</dbReference>
<feature type="region of interest" description="Disordered" evidence="1">
    <location>
        <begin position="18"/>
        <end position="69"/>
    </location>
</feature>
<feature type="compositionally biased region" description="Acidic residues" evidence="1">
    <location>
        <begin position="38"/>
        <end position="56"/>
    </location>
</feature>
<dbReference type="EMBL" id="JANIIC010000059">
    <property type="protein sequence ID" value="MCQ8834582.1"/>
    <property type="molecule type" value="Genomic_DNA"/>
</dbReference>